<feature type="compositionally biased region" description="Low complexity" evidence="1">
    <location>
        <begin position="287"/>
        <end position="298"/>
    </location>
</feature>
<feature type="domain" description="HD/PDEase" evidence="2">
    <location>
        <begin position="51"/>
        <end position="204"/>
    </location>
</feature>
<proteinExistence type="predicted"/>
<dbReference type="InterPro" id="IPR003607">
    <property type="entry name" value="HD/PDEase_dom"/>
</dbReference>
<comment type="caution">
    <text evidence="3">The sequence shown here is derived from an EMBL/GenBank/DDBJ whole genome shotgun (WGS) entry which is preliminary data.</text>
</comment>
<evidence type="ECO:0000313" key="4">
    <source>
        <dbReference type="Proteomes" id="UP000432089"/>
    </source>
</evidence>
<keyword evidence="3" id="KW-0378">Hydrolase</keyword>
<accession>A0A7V7PLI4</accession>
<dbReference type="Proteomes" id="UP000432089">
    <property type="component" value="Unassembled WGS sequence"/>
</dbReference>
<feature type="region of interest" description="Disordered" evidence="1">
    <location>
        <begin position="275"/>
        <end position="298"/>
    </location>
</feature>
<protein>
    <submittedName>
        <fullName evidence="3">Metal-dependent phosphohydrolase</fullName>
    </submittedName>
</protein>
<dbReference type="Gene3D" id="1.10.3210.10">
    <property type="entry name" value="Hypothetical protein af1432"/>
    <property type="match status" value="1"/>
</dbReference>
<name>A0A7V7PLI4_9HYPH</name>
<organism evidence="3 4">
    <name type="scientific">Plantimonas leprariae</name>
    <dbReference type="NCBI Taxonomy" id="2615207"/>
    <lineage>
        <taxon>Bacteria</taxon>
        <taxon>Pseudomonadati</taxon>
        <taxon>Pseudomonadota</taxon>
        <taxon>Alphaproteobacteria</taxon>
        <taxon>Hyphomicrobiales</taxon>
        <taxon>Aurantimonadaceae</taxon>
        <taxon>Plantimonas</taxon>
    </lineage>
</organism>
<dbReference type="RefSeq" id="WP_150972178.1">
    <property type="nucleotide sequence ID" value="NZ_VZDO01000017.1"/>
</dbReference>
<gene>
    <name evidence="3" type="ORF">F6X38_18220</name>
</gene>
<dbReference type="SUPFAM" id="SSF109604">
    <property type="entry name" value="HD-domain/PDEase-like"/>
    <property type="match status" value="1"/>
</dbReference>
<evidence type="ECO:0000256" key="1">
    <source>
        <dbReference type="SAM" id="MobiDB-lite"/>
    </source>
</evidence>
<sequence>MITPSQLAADRLAAEISAEIQRTFGSRQAPLAETVGAVARLAIECIANSDALYHDWEHTLLVTQVGLEILRGRTLFEPVEPADWAHLLVACLVHDIGYVRGVLAGDDARLGYVVDGAGNRTVLARGASDAALTPHHVERSKLFVAARLGSSDLLDASRLVRAIEYTRFLPKADADAAAPADEATLVRAADLIGQMGDPLYLKKTKALFHEFEEAGLNARLGYVSPADLVEHYPEFFWNSVSSHLVTATRYLEVTVGGRQWIAGLQANVFRAEQSRSGSPAAGLGNQPSSASTSPTSAA</sequence>
<dbReference type="EMBL" id="VZDO01000017">
    <property type="protein sequence ID" value="KAB0677331.1"/>
    <property type="molecule type" value="Genomic_DNA"/>
</dbReference>
<evidence type="ECO:0000259" key="2">
    <source>
        <dbReference type="SMART" id="SM00471"/>
    </source>
</evidence>
<evidence type="ECO:0000313" key="3">
    <source>
        <dbReference type="EMBL" id="KAB0677331.1"/>
    </source>
</evidence>
<dbReference type="AlphaFoldDB" id="A0A7V7PLI4"/>
<dbReference type="SMART" id="SM00471">
    <property type="entry name" value="HDc"/>
    <property type="match status" value="1"/>
</dbReference>
<dbReference type="GO" id="GO:0016787">
    <property type="term" value="F:hydrolase activity"/>
    <property type="evidence" value="ECO:0007669"/>
    <property type="project" value="UniProtKB-KW"/>
</dbReference>
<reference evidence="3 4" key="1">
    <citation type="submission" date="2019-09" db="EMBL/GenBank/DDBJ databases">
        <title>YIM 132180 draft genome.</title>
        <authorList>
            <person name="Zhang K."/>
        </authorList>
    </citation>
    <scope>NUCLEOTIDE SEQUENCE [LARGE SCALE GENOMIC DNA]</scope>
    <source>
        <strain evidence="3 4">YIM 132180</strain>
    </source>
</reference>
<keyword evidence="4" id="KW-1185">Reference proteome</keyword>
<dbReference type="CDD" id="cd00077">
    <property type="entry name" value="HDc"/>
    <property type="match status" value="1"/>
</dbReference>